<name>A0A7T2WZZ6_9BURK</name>
<organism evidence="1 2">
    <name type="scientific">Burkholderia humptydooensis</name>
    <dbReference type="NCBI Taxonomy" id="430531"/>
    <lineage>
        <taxon>Bacteria</taxon>
        <taxon>Pseudomonadati</taxon>
        <taxon>Pseudomonadota</taxon>
        <taxon>Betaproteobacteria</taxon>
        <taxon>Burkholderiales</taxon>
        <taxon>Burkholderiaceae</taxon>
        <taxon>Burkholderia</taxon>
        <taxon>pseudomallei group</taxon>
    </lineage>
</organism>
<gene>
    <name evidence="1" type="ORF">I6G56_12720</name>
</gene>
<dbReference type="KEGG" id="bhg:I6G56_12720"/>
<sequence length="97" mass="10756">MLVRGAGGRRSFDNRHVGWAAHEARLVHALSACVESMDVASWSVSRRRIPARVGPYGCPVRSVTAHFNEIDRPPSGFFVKNPPVRCAAHRRAPRTLL</sequence>
<protein>
    <submittedName>
        <fullName evidence="1">Uncharacterized protein</fullName>
    </submittedName>
</protein>
<evidence type="ECO:0000313" key="1">
    <source>
        <dbReference type="EMBL" id="QPS45580.1"/>
    </source>
</evidence>
<dbReference type="Proteomes" id="UP000594943">
    <property type="component" value="Chromosome 1"/>
</dbReference>
<dbReference type="AlphaFoldDB" id="A0A7T2WZZ6"/>
<proteinExistence type="predicted"/>
<reference evidence="1 2" key="1">
    <citation type="submission" date="2020-12" db="EMBL/GenBank/DDBJ databases">
        <title>FDA dAtabase for Regulatory Grade micrObial Sequences (FDA-ARGOS): Supporting development and validation of Infectious Disease Dx tests.</title>
        <authorList>
            <person name="Nelson B."/>
            <person name="Plummer A."/>
            <person name="Tallon L."/>
            <person name="Sadzewicz L."/>
            <person name="Zhao X."/>
            <person name="Boylan J."/>
            <person name="Ott S."/>
            <person name="Bowen H."/>
            <person name="Vavikolanu K."/>
            <person name="Mehta A."/>
            <person name="Aluvathingal J."/>
            <person name="Nadendla S."/>
            <person name="Myers T."/>
            <person name="Yan Y."/>
            <person name="Sichtig H."/>
        </authorList>
    </citation>
    <scope>NUCLEOTIDE SEQUENCE [LARGE SCALE GENOMIC DNA]</scope>
    <source>
        <strain evidence="1 2">FDAARGOS_899</strain>
    </source>
</reference>
<dbReference type="EMBL" id="CP065686">
    <property type="protein sequence ID" value="QPS45580.1"/>
    <property type="molecule type" value="Genomic_DNA"/>
</dbReference>
<accession>A0A7T2WZZ6</accession>
<evidence type="ECO:0000313" key="2">
    <source>
        <dbReference type="Proteomes" id="UP000594943"/>
    </source>
</evidence>